<keyword evidence="7 10" id="KW-1133">Transmembrane helix</keyword>
<feature type="transmembrane region" description="Helical" evidence="10">
    <location>
        <begin position="60"/>
        <end position="80"/>
    </location>
</feature>
<dbReference type="PANTHER" id="PTHR11795:SF371">
    <property type="entry name" value="HIGH-AFFINITY BRANCHED-CHAIN AMINO ACID TRANSPORT SYSTEM PERMEASE PROTEIN LIVH"/>
    <property type="match status" value="1"/>
</dbReference>
<comment type="similarity">
    <text evidence="9">Belongs to the binding-protein-dependent transport system permease family. LivHM subfamily.</text>
</comment>
<feature type="transmembrane region" description="Helical" evidence="10">
    <location>
        <begin position="188"/>
        <end position="209"/>
    </location>
</feature>
<dbReference type="CDD" id="cd06582">
    <property type="entry name" value="TM_PBP1_LivH_like"/>
    <property type="match status" value="1"/>
</dbReference>
<keyword evidence="8 10" id="KW-0472">Membrane</keyword>
<keyword evidence="4" id="KW-0997">Cell inner membrane</keyword>
<dbReference type="InterPro" id="IPR001851">
    <property type="entry name" value="ABC_transp_permease"/>
</dbReference>
<feature type="transmembrane region" description="Helical" evidence="10">
    <location>
        <begin position="35"/>
        <end position="54"/>
    </location>
</feature>
<evidence type="ECO:0000256" key="1">
    <source>
        <dbReference type="ARBA" id="ARBA00004651"/>
    </source>
</evidence>
<evidence type="ECO:0000256" key="8">
    <source>
        <dbReference type="ARBA" id="ARBA00023136"/>
    </source>
</evidence>
<feature type="transmembrane region" description="Helical" evidence="10">
    <location>
        <begin position="221"/>
        <end position="250"/>
    </location>
</feature>
<evidence type="ECO:0000256" key="5">
    <source>
        <dbReference type="ARBA" id="ARBA00022692"/>
    </source>
</evidence>
<dbReference type="GO" id="GO:0005886">
    <property type="term" value="C:plasma membrane"/>
    <property type="evidence" value="ECO:0007669"/>
    <property type="project" value="UniProtKB-SubCell"/>
</dbReference>
<evidence type="ECO:0000313" key="11">
    <source>
        <dbReference type="EMBL" id="MFC5368897.1"/>
    </source>
</evidence>
<keyword evidence="12" id="KW-1185">Reference proteome</keyword>
<evidence type="ECO:0000256" key="6">
    <source>
        <dbReference type="ARBA" id="ARBA00022970"/>
    </source>
</evidence>
<evidence type="ECO:0000256" key="3">
    <source>
        <dbReference type="ARBA" id="ARBA00022475"/>
    </source>
</evidence>
<protein>
    <submittedName>
        <fullName evidence="11">Branched-chain amino acid ABC transporter permease</fullName>
    </submittedName>
</protein>
<keyword evidence="2" id="KW-0813">Transport</keyword>
<keyword evidence="5 10" id="KW-0812">Transmembrane</keyword>
<dbReference type="Proteomes" id="UP001596201">
    <property type="component" value="Unassembled WGS sequence"/>
</dbReference>
<dbReference type="Pfam" id="PF02653">
    <property type="entry name" value="BPD_transp_2"/>
    <property type="match status" value="1"/>
</dbReference>
<dbReference type="InterPro" id="IPR052157">
    <property type="entry name" value="BCAA_transport_permease"/>
</dbReference>
<name>A0ABD5RFP9_9EURY</name>
<feature type="transmembrane region" description="Helical" evidence="10">
    <location>
        <begin position="92"/>
        <end position="115"/>
    </location>
</feature>
<organism evidence="11 12">
    <name type="scientific">Salinirubrum litoreum</name>
    <dbReference type="NCBI Taxonomy" id="1126234"/>
    <lineage>
        <taxon>Archaea</taxon>
        <taxon>Methanobacteriati</taxon>
        <taxon>Methanobacteriota</taxon>
        <taxon>Stenosarchaea group</taxon>
        <taxon>Halobacteria</taxon>
        <taxon>Halobacteriales</taxon>
        <taxon>Haloferacaceae</taxon>
        <taxon>Salinirubrum</taxon>
    </lineage>
</organism>
<reference evidence="11 12" key="1">
    <citation type="journal article" date="2019" name="Int. J. Syst. Evol. Microbiol.">
        <title>The Global Catalogue of Microorganisms (GCM) 10K type strain sequencing project: providing services to taxonomists for standard genome sequencing and annotation.</title>
        <authorList>
            <consortium name="The Broad Institute Genomics Platform"/>
            <consortium name="The Broad Institute Genome Sequencing Center for Infectious Disease"/>
            <person name="Wu L."/>
            <person name="Ma J."/>
        </authorList>
    </citation>
    <scope>NUCLEOTIDE SEQUENCE [LARGE SCALE GENOMIC DNA]</scope>
    <source>
        <strain evidence="11 12">CGMCC 1.12237</strain>
    </source>
</reference>
<evidence type="ECO:0000256" key="4">
    <source>
        <dbReference type="ARBA" id="ARBA00022519"/>
    </source>
</evidence>
<evidence type="ECO:0000256" key="2">
    <source>
        <dbReference type="ARBA" id="ARBA00022448"/>
    </source>
</evidence>
<accession>A0ABD5RFP9</accession>
<proteinExistence type="inferred from homology"/>
<dbReference type="GO" id="GO:0006865">
    <property type="term" value="P:amino acid transport"/>
    <property type="evidence" value="ECO:0007669"/>
    <property type="project" value="UniProtKB-KW"/>
</dbReference>
<feature type="transmembrane region" description="Helical" evidence="10">
    <location>
        <begin position="6"/>
        <end position="28"/>
    </location>
</feature>
<evidence type="ECO:0000256" key="9">
    <source>
        <dbReference type="ARBA" id="ARBA00037998"/>
    </source>
</evidence>
<dbReference type="PANTHER" id="PTHR11795">
    <property type="entry name" value="BRANCHED-CHAIN AMINO ACID TRANSPORT SYSTEM PERMEASE PROTEIN LIVH"/>
    <property type="match status" value="1"/>
</dbReference>
<feature type="transmembrane region" description="Helical" evidence="10">
    <location>
        <begin position="262"/>
        <end position="279"/>
    </location>
</feature>
<dbReference type="RefSeq" id="WP_227230955.1">
    <property type="nucleotide sequence ID" value="NZ_JAJCVJ010000003.1"/>
</dbReference>
<evidence type="ECO:0000313" key="12">
    <source>
        <dbReference type="Proteomes" id="UP001596201"/>
    </source>
</evidence>
<evidence type="ECO:0000256" key="7">
    <source>
        <dbReference type="ARBA" id="ARBA00022989"/>
    </source>
</evidence>
<evidence type="ECO:0000256" key="10">
    <source>
        <dbReference type="SAM" id="Phobius"/>
    </source>
</evidence>
<feature type="transmembrane region" description="Helical" evidence="10">
    <location>
        <begin position="135"/>
        <end position="159"/>
    </location>
</feature>
<dbReference type="AlphaFoldDB" id="A0ABD5RFP9"/>
<gene>
    <name evidence="11" type="ORF">ACFPJ5_18380</name>
</gene>
<keyword evidence="3" id="KW-1003">Cell membrane</keyword>
<comment type="caution">
    <text evidence="11">The sequence shown here is derived from an EMBL/GenBank/DDBJ whole genome shotgun (WGS) entry which is preliminary data.</text>
</comment>
<keyword evidence="6" id="KW-0029">Amino-acid transport</keyword>
<dbReference type="EMBL" id="JBHSKX010000004">
    <property type="protein sequence ID" value="MFC5368897.1"/>
    <property type="molecule type" value="Genomic_DNA"/>
</dbReference>
<sequence length="288" mass="30098">MAAFDLQFVWFGLVSGSLIALGALGLTLIFGILDFINIAYGEYMALGAFVAFGLNDQLGLPVAVSGALAVLAVGPLAVTLDKAVFQHFRDRSAIVLLVVSIGLSFILRNLIRIVWGSGSKRFDVPIEEAPTYFGVQILGDQVAIVGLSLLVLGGVFVLLQRTDIGIAMRAASDDADLARIRGVDTERLVLYVWLVGGVVAGIAGVMLGLDGQLRPTMGFLALIPIFAAVILGGIGDPVGAVVGGYVIGLLQELSVVVIPAEYKPLVGLVVLVVGLLTRPDGLFGEATR</sequence>
<comment type="subcellular location">
    <subcellularLocation>
        <location evidence="1">Cell membrane</location>
        <topology evidence="1">Multi-pass membrane protein</topology>
    </subcellularLocation>
</comment>